<comment type="caution">
    <text evidence="3">The sequence shown here is derived from an EMBL/GenBank/DDBJ whole genome shotgun (WGS) entry which is preliminary data.</text>
</comment>
<dbReference type="GO" id="GO:0016787">
    <property type="term" value="F:hydrolase activity"/>
    <property type="evidence" value="ECO:0007669"/>
    <property type="project" value="UniProtKB-KW"/>
</dbReference>
<name>A0A4R5EYM3_9RHOB</name>
<dbReference type="AlphaFoldDB" id="A0A4R5EYM3"/>
<dbReference type="InterPro" id="IPR049492">
    <property type="entry name" value="BD-FAE-like_dom"/>
</dbReference>
<dbReference type="InterPro" id="IPR029058">
    <property type="entry name" value="AB_hydrolase_fold"/>
</dbReference>
<proteinExistence type="predicted"/>
<evidence type="ECO:0000259" key="2">
    <source>
        <dbReference type="Pfam" id="PF20434"/>
    </source>
</evidence>
<feature type="domain" description="BD-FAE-like" evidence="2">
    <location>
        <begin position="33"/>
        <end position="158"/>
    </location>
</feature>
<organism evidence="3 4">
    <name type="scientific">Antarcticimicrobium sediminis</name>
    <dbReference type="NCBI Taxonomy" id="2546227"/>
    <lineage>
        <taxon>Bacteria</taxon>
        <taxon>Pseudomonadati</taxon>
        <taxon>Pseudomonadota</taxon>
        <taxon>Alphaproteobacteria</taxon>
        <taxon>Rhodobacterales</taxon>
        <taxon>Paracoccaceae</taxon>
        <taxon>Antarcticimicrobium</taxon>
    </lineage>
</organism>
<dbReference type="SUPFAM" id="SSF53474">
    <property type="entry name" value="alpha/beta-Hydrolases"/>
    <property type="match status" value="1"/>
</dbReference>
<gene>
    <name evidence="3" type="ORF">E1B25_06740</name>
</gene>
<evidence type="ECO:0000313" key="3">
    <source>
        <dbReference type="EMBL" id="TDE39867.1"/>
    </source>
</evidence>
<keyword evidence="4" id="KW-1185">Reference proteome</keyword>
<sequence length="247" mass="26446">MAARWAGEAAVLRSAARAELDLPYGSGVRNRFDLFRPAGAAAGLVVFVHGGYWHKFDKSAWSHLAAGPLAQGWAVAMPSYTLAPEGRVAQMTGEMAQAITAAAEEVAGPVRLIGHSAGGHLVSRMACENAPLRADVAARLERVVSLSGLHDLRPLLGSKMNDILRLSEAEAAAESAALLAPRMDLDTLFWVGAAERPEFLRQTRMIAEIWGEGGARVRDHYDPGHNHFTVVAELARPDSDLVRALIG</sequence>
<accession>A0A4R5EYM3</accession>
<dbReference type="Proteomes" id="UP000294662">
    <property type="component" value="Unassembled WGS sequence"/>
</dbReference>
<dbReference type="PANTHER" id="PTHR48081">
    <property type="entry name" value="AB HYDROLASE SUPERFAMILY PROTEIN C4A8.06C"/>
    <property type="match status" value="1"/>
</dbReference>
<keyword evidence="1 3" id="KW-0378">Hydrolase</keyword>
<dbReference type="Pfam" id="PF20434">
    <property type="entry name" value="BD-FAE"/>
    <property type="match status" value="1"/>
</dbReference>
<dbReference type="PANTHER" id="PTHR48081:SF33">
    <property type="entry name" value="KYNURENINE FORMAMIDASE"/>
    <property type="match status" value="1"/>
</dbReference>
<dbReference type="InterPro" id="IPR050300">
    <property type="entry name" value="GDXG_lipolytic_enzyme"/>
</dbReference>
<dbReference type="EMBL" id="SMFP01000003">
    <property type="protein sequence ID" value="TDE39867.1"/>
    <property type="molecule type" value="Genomic_DNA"/>
</dbReference>
<dbReference type="Gene3D" id="3.40.50.1820">
    <property type="entry name" value="alpha/beta hydrolase"/>
    <property type="match status" value="1"/>
</dbReference>
<protein>
    <submittedName>
        <fullName evidence="3">Alpha/beta hydrolase</fullName>
    </submittedName>
</protein>
<reference evidence="3 4" key="1">
    <citation type="submission" date="2019-03" db="EMBL/GenBank/DDBJ databases">
        <authorList>
            <person name="Zhang S."/>
        </authorList>
    </citation>
    <scope>NUCLEOTIDE SEQUENCE [LARGE SCALE GENOMIC DNA]</scope>
    <source>
        <strain evidence="3 4">S4J41</strain>
    </source>
</reference>
<dbReference type="OrthoDB" id="9771666at2"/>
<evidence type="ECO:0000313" key="4">
    <source>
        <dbReference type="Proteomes" id="UP000294662"/>
    </source>
</evidence>
<evidence type="ECO:0000256" key="1">
    <source>
        <dbReference type="ARBA" id="ARBA00022801"/>
    </source>
</evidence>